<evidence type="ECO:0000313" key="2">
    <source>
        <dbReference type="EMBL" id="AFZ81110.1"/>
    </source>
</evidence>
<name>L0AZW4_THEEQ</name>
<accession>L0AZW4</accession>
<dbReference type="VEuPathDB" id="PiroplasmaDB:BEWA_005180"/>
<dbReference type="RefSeq" id="XP_004830776.1">
    <property type="nucleotide sequence ID" value="XM_004830719.1"/>
</dbReference>
<dbReference type="Proteomes" id="UP000031512">
    <property type="component" value="Chromosome 3"/>
</dbReference>
<dbReference type="AlphaFoldDB" id="L0AZW4"/>
<dbReference type="GeneID" id="15805659"/>
<evidence type="ECO:0000256" key="1">
    <source>
        <dbReference type="SAM" id="SignalP"/>
    </source>
</evidence>
<dbReference type="GO" id="GO:0003755">
    <property type="term" value="F:peptidyl-prolyl cis-trans isomerase activity"/>
    <property type="evidence" value="ECO:0007669"/>
    <property type="project" value="InterPro"/>
</dbReference>
<gene>
    <name evidence="2" type="ORF">BEWA_005180</name>
</gene>
<sequence length="130" mass="14663">MFIRNFSLLLVFTWCTLLTTSNLSTYAYVLENFELENKITSHILKFGNKDSESTKLGSTVHIKIKSFSPILNSDLVGESTQTFEIGKHSVTPLNNALVNMRVGETRRIGIPLANIGKIYYEISLLDILIH</sequence>
<keyword evidence="3" id="KW-1185">Reference proteome</keyword>
<organism evidence="2 3">
    <name type="scientific">Theileria equi strain WA</name>
    <dbReference type="NCBI Taxonomy" id="1537102"/>
    <lineage>
        <taxon>Eukaryota</taxon>
        <taxon>Sar</taxon>
        <taxon>Alveolata</taxon>
        <taxon>Apicomplexa</taxon>
        <taxon>Aconoidasida</taxon>
        <taxon>Piroplasmida</taxon>
        <taxon>Theileriidae</taxon>
        <taxon>Theileria</taxon>
    </lineage>
</organism>
<dbReference type="EMBL" id="CP001670">
    <property type="protein sequence ID" value="AFZ81110.1"/>
    <property type="molecule type" value="Genomic_DNA"/>
</dbReference>
<evidence type="ECO:0000313" key="3">
    <source>
        <dbReference type="Proteomes" id="UP000031512"/>
    </source>
</evidence>
<dbReference type="SUPFAM" id="SSF54534">
    <property type="entry name" value="FKBP-like"/>
    <property type="match status" value="1"/>
</dbReference>
<proteinExistence type="predicted"/>
<dbReference type="OrthoDB" id="1902587at2759"/>
<dbReference type="Gene3D" id="3.10.50.40">
    <property type="match status" value="1"/>
</dbReference>
<protein>
    <submittedName>
        <fullName evidence="2">Signal peptide-containing protein</fullName>
    </submittedName>
</protein>
<reference evidence="2 3" key="1">
    <citation type="journal article" date="2012" name="BMC Genomics">
        <title>Comparative genomic analysis and phylogenetic position of Theileria equi.</title>
        <authorList>
            <person name="Kappmeyer L.S."/>
            <person name="Thiagarajan M."/>
            <person name="Herndon D.R."/>
            <person name="Ramsay J.D."/>
            <person name="Caler E."/>
            <person name="Djikeng A."/>
            <person name="Gillespie J.J."/>
            <person name="Lau A.O."/>
            <person name="Roalson E.H."/>
            <person name="Silva J.C."/>
            <person name="Silva M.G."/>
            <person name="Suarez C.E."/>
            <person name="Ueti M.W."/>
            <person name="Nene V.M."/>
            <person name="Mealey R.H."/>
            <person name="Knowles D.P."/>
            <person name="Brayton K.A."/>
        </authorList>
    </citation>
    <scope>NUCLEOTIDE SEQUENCE [LARGE SCALE GENOMIC DNA]</scope>
    <source>
        <strain evidence="2 3">WA</strain>
    </source>
</reference>
<keyword evidence="1" id="KW-0732">Signal</keyword>
<dbReference type="eggNOG" id="ENOG502SS9E">
    <property type="taxonomic scope" value="Eukaryota"/>
</dbReference>
<feature type="chain" id="PRO_5003939593" evidence="1">
    <location>
        <begin position="22"/>
        <end position="130"/>
    </location>
</feature>
<dbReference type="InterPro" id="IPR046357">
    <property type="entry name" value="PPIase_dom_sf"/>
</dbReference>
<feature type="signal peptide" evidence="1">
    <location>
        <begin position="1"/>
        <end position="21"/>
    </location>
</feature>
<dbReference type="KEGG" id="beq:BEWA_005180"/>